<accession>A0A1I8J570</accession>
<dbReference type="WBParaSite" id="maker-uti_cns_0046007-snap-gene-0.7-mRNA-1">
    <property type="protein sequence ID" value="maker-uti_cns_0046007-snap-gene-0.7-mRNA-1"/>
    <property type="gene ID" value="maker-uti_cns_0046007-snap-gene-0.7"/>
</dbReference>
<evidence type="ECO:0000313" key="2">
    <source>
        <dbReference type="Proteomes" id="UP000095280"/>
    </source>
</evidence>
<proteinExistence type="predicted"/>
<feature type="region of interest" description="Disordered" evidence="1">
    <location>
        <begin position="1"/>
        <end position="128"/>
    </location>
</feature>
<feature type="region of interest" description="Disordered" evidence="1">
    <location>
        <begin position="679"/>
        <end position="702"/>
    </location>
</feature>
<dbReference type="PANTHER" id="PTHR48125:SF12">
    <property type="entry name" value="AT HOOK TRANSCRIPTION FACTOR FAMILY-RELATED"/>
    <property type="match status" value="1"/>
</dbReference>
<feature type="compositionally biased region" description="Basic residues" evidence="1">
    <location>
        <begin position="83"/>
        <end position="94"/>
    </location>
</feature>
<dbReference type="Proteomes" id="UP000095280">
    <property type="component" value="Unplaced"/>
</dbReference>
<dbReference type="AlphaFoldDB" id="A0A1I8J570"/>
<feature type="region of interest" description="Disordered" evidence="1">
    <location>
        <begin position="905"/>
        <end position="941"/>
    </location>
</feature>
<feature type="compositionally biased region" description="Polar residues" evidence="1">
    <location>
        <begin position="468"/>
        <end position="487"/>
    </location>
</feature>
<sequence length="994" mass="108592">QPAGARTDSGSAGSSRRMALPAAPTEGAASTAPRGSSFHDAAEQLTLPSRGRFSFRTAAERAPRRRRCLLSRLVPKIAALEKKQKKKQRRKRTPFRSSNSGAASRRRWRRPRRTRRTKNDDDFGFRFRPAIGPPRPLLGSAPGFGALVAPPSPALPPQPLPLPELAGDPSVHYYYDNRLLLSGQGDRSLMELKEAEAELAPPRIWLPAEEAPPPPSQPAPPTSSSTTAANPRINESGCCCRCPQMGRRRLLLLLAGGVIACLVVTGVSNLSSLPLDFVDELGNGRSLFADASGSQREAEDQLAEQLAKLARTVDSAAGQDAADPAGLSASARLGARLLDQLHRLCGGPEPGALLRCLRTAFDVSTEQQRKIWTACLRFADSDGAYGQLKQEVQGAQCFRPRETRLPWPLPRPPLLPARRSAPTCQLAGSGGGARVAASIGARVVRRSSQHPPQQLSTTSAAQHPPQPSVNSPFSSTVAVSRLSTPSTPRRLRTHRNSPASLSLASRMFSQEVRRVRRPSELICLVRLIRSASSPTAQSPLARCQLRSISSWRLMRLLQRRLAVSPRRTSLGRTVETGGESGVLKLTGDLGCAMCDYRPENLPFEVRPTVNPSETLSPLLSSFTAIEPSLTPHSQEDLLSPWRSAKLAAVAARVALRGKADAQTELHKVAQLPGLDAEPRVRREHSVANSQREVRRVRPEPGQHAEQTLGSLFLNAPNRDSGGFPWPGRVSNFHYNCAPAKIFYPGQLRSPYRDPTQLIQQKLYPADLECRLYWPRKMRKPLALDDFIPETPRTKSPAHRTVEIFDDSARRSDFSISASVFSAPLCTNQHCTSVRPCQTSKFHQHVNLICRRRRGEDGTLAGLAKDVQQLRFAHCRGQISETREIRNRVFMVTWCHLLKVQKLRHNKPNESEAPDLSGSQAGPAPFPPERLEGSRAPPTAVFLPGASIPQKSTFLPCRGAGLGRALRCCRPAPAVLWPGRANRLRLPAGALVGGG</sequence>
<dbReference type="PANTHER" id="PTHR48125">
    <property type="entry name" value="LP07818P1"/>
    <property type="match status" value="1"/>
</dbReference>
<evidence type="ECO:0000256" key="1">
    <source>
        <dbReference type="SAM" id="MobiDB-lite"/>
    </source>
</evidence>
<feature type="compositionally biased region" description="Pro residues" evidence="1">
    <location>
        <begin position="210"/>
        <end position="221"/>
    </location>
</feature>
<feature type="region of interest" description="Disordered" evidence="1">
    <location>
        <begin position="206"/>
        <end position="230"/>
    </location>
</feature>
<keyword evidence="2" id="KW-1185">Reference proteome</keyword>
<protein>
    <submittedName>
        <fullName evidence="3">SSD domain-containing protein</fullName>
    </submittedName>
</protein>
<evidence type="ECO:0000313" key="3">
    <source>
        <dbReference type="WBParaSite" id="maker-uti_cns_0046007-snap-gene-0.7-mRNA-1"/>
    </source>
</evidence>
<feature type="compositionally biased region" description="Polar residues" evidence="1">
    <location>
        <begin position="449"/>
        <end position="461"/>
    </location>
</feature>
<organism evidence="2 3">
    <name type="scientific">Macrostomum lignano</name>
    <dbReference type="NCBI Taxonomy" id="282301"/>
    <lineage>
        <taxon>Eukaryota</taxon>
        <taxon>Metazoa</taxon>
        <taxon>Spiralia</taxon>
        <taxon>Lophotrochozoa</taxon>
        <taxon>Platyhelminthes</taxon>
        <taxon>Rhabditophora</taxon>
        <taxon>Macrostomorpha</taxon>
        <taxon>Macrostomida</taxon>
        <taxon>Macrostomidae</taxon>
        <taxon>Macrostomum</taxon>
    </lineage>
</organism>
<feature type="region of interest" description="Disordered" evidence="1">
    <location>
        <begin position="443"/>
        <end position="498"/>
    </location>
</feature>
<reference evidence="3" key="1">
    <citation type="submission" date="2016-11" db="UniProtKB">
        <authorList>
            <consortium name="WormBaseParasite"/>
        </authorList>
    </citation>
    <scope>IDENTIFICATION</scope>
</reference>
<feature type="compositionally biased region" description="Basic residues" evidence="1">
    <location>
        <begin position="104"/>
        <end position="116"/>
    </location>
</feature>
<name>A0A1I8J570_9PLAT</name>